<keyword evidence="10 11" id="KW-0694">RNA-binding</keyword>
<dbReference type="Gene3D" id="3.40.1360.10">
    <property type="match status" value="1"/>
</dbReference>
<dbReference type="Pfam" id="PF13331">
    <property type="entry name" value="DUF4093"/>
    <property type="match status" value="1"/>
</dbReference>
<dbReference type="EC" id="3.1.26.8" evidence="11 12"/>
<keyword evidence="3 11" id="KW-0698">rRNA processing</keyword>
<dbReference type="InterPro" id="IPR004466">
    <property type="entry name" value="RNase_M5"/>
</dbReference>
<evidence type="ECO:0000259" key="13">
    <source>
        <dbReference type="PROSITE" id="PS50880"/>
    </source>
</evidence>
<keyword evidence="9" id="KW-0460">Magnesium</keyword>
<dbReference type="Proteomes" id="UP000243650">
    <property type="component" value="Unassembled WGS sequence"/>
</dbReference>
<dbReference type="GO" id="GO:0006364">
    <property type="term" value="P:rRNA processing"/>
    <property type="evidence" value="ECO:0007669"/>
    <property type="project" value="UniProtKB-UniRule"/>
</dbReference>
<evidence type="ECO:0000256" key="2">
    <source>
        <dbReference type="ARBA" id="ARBA00022517"/>
    </source>
</evidence>
<accession>A0A2P6MDN5</accession>
<gene>
    <name evidence="11 14" type="primary">rnmV</name>
    <name evidence="14" type="ORF">C6I21_14925</name>
</gene>
<dbReference type="EMBL" id="PVNS01000017">
    <property type="protein sequence ID" value="PRO64387.1"/>
    <property type="molecule type" value="Genomic_DNA"/>
</dbReference>
<evidence type="ECO:0000256" key="5">
    <source>
        <dbReference type="ARBA" id="ARBA00022723"/>
    </source>
</evidence>
<evidence type="ECO:0000256" key="6">
    <source>
        <dbReference type="ARBA" id="ARBA00022730"/>
    </source>
</evidence>
<keyword evidence="1 11" id="KW-0963">Cytoplasm</keyword>
<evidence type="ECO:0000256" key="9">
    <source>
        <dbReference type="ARBA" id="ARBA00022842"/>
    </source>
</evidence>
<dbReference type="SUPFAM" id="SSF110455">
    <property type="entry name" value="Toprim domain"/>
    <property type="match status" value="1"/>
</dbReference>
<dbReference type="GO" id="GO:0046872">
    <property type="term" value="F:metal ion binding"/>
    <property type="evidence" value="ECO:0007669"/>
    <property type="project" value="UniProtKB-KW"/>
</dbReference>
<dbReference type="NCBIfam" id="TIGR00334">
    <property type="entry name" value="5S_RNA_mat_M5"/>
    <property type="match status" value="1"/>
</dbReference>
<feature type="domain" description="Toprim" evidence="13">
    <location>
        <begin position="5"/>
        <end position="95"/>
    </location>
</feature>
<comment type="catalytic activity">
    <reaction evidence="11">
        <text>Endonucleolytic cleavage of RNA, removing 21 and 42 nucleotides, respectively, from the 5'- and 3'-termini of a 5S-rRNA precursor.</text>
        <dbReference type="EC" id="3.1.26.8"/>
    </reaction>
</comment>
<keyword evidence="2 11" id="KW-0690">Ribosome biogenesis</keyword>
<evidence type="ECO:0000256" key="3">
    <source>
        <dbReference type="ARBA" id="ARBA00022552"/>
    </source>
</evidence>
<dbReference type="PANTHER" id="PTHR39156:SF1">
    <property type="entry name" value="RIBONUCLEASE M5"/>
    <property type="match status" value="1"/>
</dbReference>
<evidence type="ECO:0000256" key="11">
    <source>
        <dbReference type="HAMAP-Rule" id="MF_01469"/>
    </source>
</evidence>
<comment type="similarity">
    <text evidence="11">Belongs to the ribonuclease M5 family.</text>
</comment>
<dbReference type="PANTHER" id="PTHR39156">
    <property type="entry name" value="RIBONUCLEASE M5"/>
    <property type="match status" value="1"/>
</dbReference>
<keyword evidence="6 11" id="KW-0699">rRNA-binding</keyword>
<dbReference type="InterPro" id="IPR025156">
    <property type="entry name" value="RNase_M5_C"/>
</dbReference>
<evidence type="ECO:0000256" key="12">
    <source>
        <dbReference type="NCBIfam" id="TIGR00334"/>
    </source>
</evidence>
<dbReference type="GO" id="GO:0005737">
    <property type="term" value="C:cytoplasm"/>
    <property type="evidence" value="ECO:0007669"/>
    <property type="project" value="UniProtKB-SubCell"/>
</dbReference>
<keyword evidence="4 11" id="KW-0540">Nuclease</keyword>
<evidence type="ECO:0000256" key="7">
    <source>
        <dbReference type="ARBA" id="ARBA00022759"/>
    </source>
</evidence>
<sequence length="187" mass="21443">MERIHEMIVVEGKNDTHALKRAFDCDTIETSGSGLRQDVIESIRRAKERRGVIIFTDPDFPGQQIRHRIDQAVPGCSHAFLPKYQAVDTRRRKVGIEHASVEDLQRAVAGVKKALPESVKKEVPSWQELHEAGFLAGPGARKRRERLGELLHIGYTNGKQLVRRMEQFQVSREEFYDAVRIMEEEND</sequence>
<name>A0A2P6MDN5_ALKUR</name>
<keyword evidence="5" id="KW-0479">Metal-binding</keyword>
<evidence type="ECO:0000256" key="4">
    <source>
        <dbReference type="ARBA" id="ARBA00022722"/>
    </source>
</evidence>
<dbReference type="HAMAP" id="MF_01469">
    <property type="entry name" value="RNase_M5"/>
    <property type="match status" value="1"/>
</dbReference>
<dbReference type="InterPro" id="IPR006171">
    <property type="entry name" value="TOPRIM_dom"/>
</dbReference>
<evidence type="ECO:0000256" key="8">
    <source>
        <dbReference type="ARBA" id="ARBA00022801"/>
    </source>
</evidence>
<organism evidence="14 15">
    <name type="scientific">Alkalicoccus urumqiensis</name>
    <name type="common">Bacillus urumqiensis</name>
    <dbReference type="NCBI Taxonomy" id="1548213"/>
    <lineage>
        <taxon>Bacteria</taxon>
        <taxon>Bacillati</taxon>
        <taxon>Bacillota</taxon>
        <taxon>Bacilli</taxon>
        <taxon>Bacillales</taxon>
        <taxon>Bacillaceae</taxon>
        <taxon>Alkalicoccus</taxon>
    </lineage>
</organism>
<evidence type="ECO:0000256" key="10">
    <source>
        <dbReference type="ARBA" id="ARBA00022884"/>
    </source>
</evidence>
<evidence type="ECO:0000256" key="1">
    <source>
        <dbReference type="ARBA" id="ARBA00022490"/>
    </source>
</evidence>
<proteinExistence type="inferred from homology"/>
<evidence type="ECO:0000313" key="15">
    <source>
        <dbReference type="Proteomes" id="UP000243650"/>
    </source>
</evidence>
<evidence type="ECO:0000313" key="14">
    <source>
        <dbReference type="EMBL" id="PRO64387.1"/>
    </source>
</evidence>
<dbReference type="InterPro" id="IPR034141">
    <property type="entry name" value="TOPRIM_RNase_M5-like"/>
</dbReference>
<dbReference type="Pfam" id="PF01751">
    <property type="entry name" value="Toprim"/>
    <property type="match status" value="1"/>
</dbReference>
<dbReference type="RefSeq" id="WP_105960279.1">
    <property type="nucleotide sequence ID" value="NZ_PVNS01000017.1"/>
</dbReference>
<dbReference type="AlphaFoldDB" id="A0A2P6MDN5"/>
<dbReference type="SMART" id="SM00493">
    <property type="entry name" value="TOPRIM"/>
    <property type="match status" value="1"/>
</dbReference>
<keyword evidence="8 11" id="KW-0378">Hydrolase</keyword>
<protein>
    <recommendedName>
        <fullName evidence="11 12">Ribonuclease M5</fullName>
        <ecNumber evidence="11 12">3.1.26.8</ecNumber>
    </recommendedName>
    <alternativeName>
        <fullName evidence="11">RNase M5</fullName>
    </alternativeName>
    <alternativeName>
        <fullName evidence="11">Ribosomal RNA terminal maturase M5</fullName>
    </alternativeName>
</protein>
<dbReference type="FunFam" id="3.40.1360.10:FF:000006">
    <property type="entry name" value="Ribonuclease M5"/>
    <property type="match status" value="1"/>
</dbReference>
<comment type="function">
    <text evidence="11">Required for correct processing of both the 5' and 3' ends of 5S rRNA precursor. Cleaves both sides of a double-stranded region yielding mature 5S rRNA in one step.</text>
</comment>
<comment type="caution">
    <text evidence="14">The sequence shown here is derived from an EMBL/GenBank/DDBJ whole genome shotgun (WGS) entry which is preliminary data.</text>
</comment>
<keyword evidence="7 11" id="KW-0255">Endonuclease</keyword>
<reference evidence="14 15" key="1">
    <citation type="submission" date="2018-03" db="EMBL/GenBank/DDBJ databases">
        <title>Bacillus urumqiensis sp. nov., a moderately haloalkaliphilic bacterium isolated from a salt lake.</title>
        <authorList>
            <person name="Zhao B."/>
            <person name="Liao Z."/>
        </authorList>
    </citation>
    <scope>NUCLEOTIDE SEQUENCE [LARGE SCALE GENOMIC DNA]</scope>
    <source>
        <strain evidence="14 15">BZ-SZ-XJ18</strain>
    </source>
</reference>
<dbReference type="GO" id="GO:0019843">
    <property type="term" value="F:rRNA binding"/>
    <property type="evidence" value="ECO:0007669"/>
    <property type="project" value="UniProtKB-KW"/>
</dbReference>
<dbReference type="PROSITE" id="PS50880">
    <property type="entry name" value="TOPRIM"/>
    <property type="match status" value="1"/>
</dbReference>
<dbReference type="GO" id="GO:0043822">
    <property type="term" value="F:ribonuclease M5 activity"/>
    <property type="evidence" value="ECO:0007669"/>
    <property type="project" value="UniProtKB-UniRule"/>
</dbReference>
<keyword evidence="15" id="KW-1185">Reference proteome</keyword>
<dbReference type="OrthoDB" id="9791329at2"/>
<dbReference type="CDD" id="cd01027">
    <property type="entry name" value="TOPRIM_RNase_M5_like"/>
    <property type="match status" value="1"/>
</dbReference>
<comment type="subcellular location">
    <subcellularLocation>
        <location evidence="11">Cytoplasm</location>
    </subcellularLocation>
</comment>